<evidence type="ECO:0000313" key="1">
    <source>
        <dbReference type="EMBL" id="GHC76434.1"/>
    </source>
</evidence>
<comment type="caution">
    <text evidence="1">The sequence shown here is derived from an EMBL/GenBank/DDBJ whole genome shotgun (WGS) entry which is preliminary data.</text>
</comment>
<organism evidence="1 2">
    <name type="scientific">Limoniibacter endophyticus</name>
    <dbReference type="NCBI Taxonomy" id="1565040"/>
    <lineage>
        <taxon>Bacteria</taxon>
        <taxon>Pseudomonadati</taxon>
        <taxon>Pseudomonadota</taxon>
        <taxon>Alphaproteobacteria</taxon>
        <taxon>Hyphomicrobiales</taxon>
        <taxon>Bartonellaceae</taxon>
        <taxon>Limoniibacter</taxon>
    </lineage>
</organism>
<name>A0A8J3DTZ7_9HYPH</name>
<protein>
    <submittedName>
        <fullName evidence="1">Uncharacterized protein</fullName>
    </submittedName>
</protein>
<proteinExistence type="predicted"/>
<dbReference type="EMBL" id="BMZO01000009">
    <property type="protein sequence ID" value="GHC76434.1"/>
    <property type="molecule type" value="Genomic_DNA"/>
</dbReference>
<dbReference type="Proteomes" id="UP000641137">
    <property type="component" value="Unassembled WGS sequence"/>
</dbReference>
<gene>
    <name evidence="1" type="ORF">GCM10010136_27130</name>
</gene>
<sequence length="70" mass="7433">MAMLVGYGFDEHVAVIIAEGGQVDHGERIGGGNGKSLTRLHRSKTLSSLQNGERAIQPSEIVNFGEGRAI</sequence>
<reference evidence="1" key="2">
    <citation type="submission" date="2020-09" db="EMBL/GenBank/DDBJ databases">
        <authorList>
            <person name="Sun Q."/>
            <person name="Kim S."/>
        </authorList>
    </citation>
    <scope>NUCLEOTIDE SEQUENCE</scope>
    <source>
        <strain evidence="1">KCTC 42097</strain>
    </source>
</reference>
<keyword evidence="2" id="KW-1185">Reference proteome</keyword>
<evidence type="ECO:0000313" key="2">
    <source>
        <dbReference type="Proteomes" id="UP000641137"/>
    </source>
</evidence>
<accession>A0A8J3DTZ7</accession>
<dbReference type="AlphaFoldDB" id="A0A8J3DTZ7"/>
<reference evidence="1" key="1">
    <citation type="journal article" date="2014" name="Int. J. Syst. Evol. Microbiol.">
        <title>Complete genome sequence of Corynebacterium casei LMG S-19264T (=DSM 44701T), isolated from a smear-ripened cheese.</title>
        <authorList>
            <consortium name="US DOE Joint Genome Institute (JGI-PGF)"/>
            <person name="Walter F."/>
            <person name="Albersmeier A."/>
            <person name="Kalinowski J."/>
            <person name="Ruckert C."/>
        </authorList>
    </citation>
    <scope>NUCLEOTIDE SEQUENCE</scope>
    <source>
        <strain evidence="1">KCTC 42097</strain>
    </source>
</reference>